<evidence type="ECO:0000313" key="8">
    <source>
        <dbReference type="EMBL" id="OGG12468.1"/>
    </source>
</evidence>
<name>A0A1F5ZJ01_9BACT</name>
<dbReference type="EC" id="3.6.1.7" evidence="2 4"/>
<dbReference type="Proteomes" id="UP000177416">
    <property type="component" value="Unassembled WGS sequence"/>
</dbReference>
<evidence type="ECO:0000256" key="5">
    <source>
        <dbReference type="RuleBase" id="RU000553"/>
    </source>
</evidence>
<feature type="active site" evidence="4">
    <location>
        <position position="36"/>
    </location>
</feature>
<evidence type="ECO:0000259" key="7">
    <source>
        <dbReference type="PROSITE" id="PS51160"/>
    </source>
</evidence>
<feature type="domain" description="Acylphosphatase-like" evidence="7">
    <location>
        <begin position="3"/>
        <end position="88"/>
    </location>
</feature>
<dbReference type="InterPro" id="IPR017968">
    <property type="entry name" value="Acylphosphatase_CS"/>
</dbReference>
<dbReference type="PANTHER" id="PTHR47268">
    <property type="entry name" value="ACYLPHOSPHATASE"/>
    <property type="match status" value="1"/>
</dbReference>
<evidence type="ECO:0000313" key="9">
    <source>
        <dbReference type="Proteomes" id="UP000177416"/>
    </source>
</evidence>
<keyword evidence="4 5" id="KW-0378">Hydrolase</keyword>
<dbReference type="Pfam" id="PF00708">
    <property type="entry name" value="Acylphosphatase"/>
    <property type="match status" value="1"/>
</dbReference>
<evidence type="ECO:0000256" key="2">
    <source>
        <dbReference type="ARBA" id="ARBA00012150"/>
    </source>
</evidence>
<evidence type="ECO:0000256" key="6">
    <source>
        <dbReference type="RuleBase" id="RU004168"/>
    </source>
</evidence>
<protein>
    <recommendedName>
        <fullName evidence="2 4">Acylphosphatase</fullName>
        <ecNumber evidence="2 4">3.6.1.7</ecNumber>
    </recommendedName>
</protein>
<proteinExistence type="inferred from homology"/>
<comment type="catalytic activity">
    <reaction evidence="3 4 5">
        <text>an acyl phosphate + H2O = a carboxylate + phosphate + H(+)</text>
        <dbReference type="Rhea" id="RHEA:14965"/>
        <dbReference type="ChEBI" id="CHEBI:15377"/>
        <dbReference type="ChEBI" id="CHEBI:15378"/>
        <dbReference type="ChEBI" id="CHEBI:29067"/>
        <dbReference type="ChEBI" id="CHEBI:43474"/>
        <dbReference type="ChEBI" id="CHEBI:59918"/>
        <dbReference type="EC" id="3.6.1.7"/>
    </reaction>
</comment>
<dbReference type="Gene3D" id="3.30.70.100">
    <property type="match status" value="1"/>
</dbReference>
<evidence type="ECO:0000256" key="1">
    <source>
        <dbReference type="ARBA" id="ARBA00005614"/>
    </source>
</evidence>
<dbReference type="PROSITE" id="PS00151">
    <property type="entry name" value="ACYLPHOSPHATASE_2"/>
    <property type="match status" value="1"/>
</dbReference>
<dbReference type="InterPro" id="IPR020456">
    <property type="entry name" value="Acylphosphatase"/>
</dbReference>
<accession>A0A1F5ZJ01</accession>
<evidence type="ECO:0000256" key="3">
    <source>
        <dbReference type="ARBA" id="ARBA00047645"/>
    </source>
</evidence>
<dbReference type="GO" id="GO:0003998">
    <property type="term" value="F:acylphosphatase activity"/>
    <property type="evidence" value="ECO:0007669"/>
    <property type="project" value="UniProtKB-EC"/>
</dbReference>
<sequence length="88" mass="9839">MKRVHLVIFGDVQGVGFRAWVRGQARDLGCVGWVKNRQDGGVEVVAEGMQVEELVKRCQKGPDVSLVEKVDTRWSEATGEFVNFSVVY</sequence>
<dbReference type="AlphaFoldDB" id="A0A1F5ZJ01"/>
<dbReference type="EMBL" id="MFJJ01000061">
    <property type="protein sequence ID" value="OGG12468.1"/>
    <property type="molecule type" value="Genomic_DNA"/>
</dbReference>
<gene>
    <name evidence="8" type="ORF">A2875_04370</name>
</gene>
<organism evidence="8 9">
    <name type="scientific">Candidatus Gottesmanbacteria bacterium RIFCSPHIGHO2_01_FULL_46_14</name>
    <dbReference type="NCBI Taxonomy" id="1798380"/>
    <lineage>
        <taxon>Bacteria</taxon>
        <taxon>Candidatus Gottesmaniibacteriota</taxon>
    </lineage>
</organism>
<dbReference type="PROSITE" id="PS00150">
    <property type="entry name" value="ACYLPHOSPHATASE_1"/>
    <property type="match status" value="1"/>
</dbReference>
<dbReference type="InterPro" id="IPR036046">
    <property type="entry name" value="Acylphosphatase-like_dom_sf"/>
</dbReference>
<dbReference type="SUPFAM" id="SSF54975">
    <property type="entry name" value="Acylphosphatase/BLUF domain-like"/>
    <property type="match status" value="1"/>
</dbReference>
<comment type="caution">
    <text evidence="8">The sequence shown here is derived from an EMBL/GenBank/DDBJ whole genome shotgun (WGS) entry which is preliminary data.</text>
</comment>
<dbReference type="PRINTS" id="PR00112">
    <property type="entry name" value="ACYLPHPHTASE"/>
</dbReference>
<dbReference type="PROSITE" id="PS51160">
    <property type="entry name" value="ACYLPHOSPHATASE_3"/>
    <property type="match status" value="1"/>
</dbReference>
<evidence type="ECO:0000256" key="4">
    <source>
        <dbReference type="PROSITE-ProRule" id="PRU00520"/>
    </source>
</evidence>
<dbReference type="InterPro" id="IPR001792">
    <property type="entry name" value="Acylphosphatase-like_dom"/>
</dbReference>
<reference evidence="8 9" key="1">
    <citation type="journal article" date="2016" name="Nat. Commun.">
        <title>Thousands of microbial genomes shed light on interconnected biogeochemical processes in an aquifer system.</title>
        <authorList>
            <person name="Anantharaman K."/>
            <person name="Brown C.T."/>
            <person name="Hug L.A."/>
            <person name="Sharon I."/>
            <person name="Castelle C.J."/>
            <person name="Probst A.J."/>
            <person name="Thomas B.C."/>
            <person name="Singh A."/>
            <person name="Wilkins M.J."/>
            <person name="Karaoz U."/>
            <person name="Brodie E.L."/>
            <person name="Williams K.H."/>
            <person name="Hubbard S.S."/>
            <person name="Banfield J.F."/>
        </authorList>
    </citation>
    <scope>NUCLEOTIDE SEQUENCE [LARGE SCALE GENOMIC DNA]</scope>
</reference>
<comment type="similarity">
    <text evidence="1 6">Belongs to the acylphosphatase family.</text>
</comment>
<feature type="active site" evidence="4">
    <location>
        <position position="18"/>
    </location>
</feature>
<dbReference type="PANTHER" id="PTHR47268:SF4">
    <property type="entry name" value="ACYLPHOSPHATASE"/>
    <property type="match status" value="1"/>
</dbReference>